<name>A0A1N7RL16_9BURK</name>
<protein>
    <submittedName>
        <fullName evidence="2">Uncharacterized protein</fullName>
    </submittedName>
</protein>
<gene>
    <name evidence="2" type="ORF">BN2476_60017</name>
</gene>
<feature type="region of interest" description="Disordered" evidence="1">
    <location>
        <begin position="38"/>
        <end position="71"/>
    </location>
</feature>
<comment type="caution">
    <text evidence="2">The sequence shown here is derived from an EMBL/GenBank/DDBJ whole genome shotgun (WGS) entry which is preliminary data.</text>
</comment>
<evidence type="ECO:0000256" key="1">
    <source>
        <dbReference type="SAM" id="MobiDB-lite"/>
    </source>
</evidence>
<sequence>MTESAGNRRERRAETSNYTELDESGLAILKAAGVHEAALESDGRANGSGISRYRRPRRKGLARRLQNRSRDSSCKYTRVCVRMAHACSQRRAAGLT</sequence>
<dbReference type="EMBL" id="CYGY02000006">
    <property type="protein sequence ID" value="SIT35744.1"/>
    <property type="molecule type" value="Genomic_DNA"/>
</dbReference>
<feature type="compositionally biased region" description="Basic residues" evidence="1">
    <location>
        <begin position="52"/>
        <end position="67"/>
    </location>
</feature>
<keyword evidence="3" id="KW-1185">Reference proteome</keyword>
<accession>A0A1N7RL16</accession>
<dbReference type="Proteomes" id="UP000195569">
    <property type="component" value="Unassembled WGS sequence"/>
</dbReference>
<evidence type="ECO:0000313" key="3">
    <source>
        <dbReference type="Proteomes" id="UP000195569"/>
    </source>
</evidence>
<reference evidence="2" key="1">
    <citation type="submission" date="2016-12" db="EMBL/GenBank/DDBJ databases">
        <authorList>
            <person name="Moulin L."/>
        </authorList>
    </citation>
    <scope>NUCLEOTIDE SEQUENCE [LARGE SCALE GENOMIC DNA]</scope>
    <source>
        <strain evidence="2">STM 7183</strain>
    </source>
</reference>
<proteinExistence type="predicted"/>
<organism evidence="2 3">
    <name type="scientific">Paraburkholderia piptadeniae</name>
    <dbReference type="NCBI Taxonomy" id="1701573"/>
    <lineage>
        <taxon>Bacteria</taxon>
        <taxon>Pseudomonadati</taxon>
        <taxon>Pseudomonadota</taxon>
        <taxon>Betaproteobacteria</taxon>
        <taxon>Burkholderiales</taxon>
        <taxon>Burkholderiaceae</taxon>
        <taxon>Paraburkholderia</taxon>
    </lineage>
</organism>
<dbReference type="AlphaFoldDB" id="A0A1N7RL16"/>
<evidence type="ECO:0000313" key="2">
    <source>
        <dbReference type="EMBL" id="SIT35744.1"/>
    </source>
</evidence>